<dbReference type="PANTHER" id="PTHR11681">
    <property type="entry name" value="NEUROPHYSIN"/>
    <property type="match status" value="1"/>
</dbReference>
<dbReference type="GO" id="GO:0005185">
    <property type="term" value="F:neurohypophyseal hormone activity"/>
    <property type="evidence" value="ECO:0007669"/>
    <property type="project" value="InterPro"/>
</dbReference>
<dbReference type="PANTHER" id="PTHR11681:SF5">
    <property type="entry name" value="ISOTOCIN"/>
    <property type="match status" value="1"/>
</dbReference>
<name>A0A1S3HIB7_LINAN</name>
<dbReference type="AlphaFoldDB" id="A0A1S3HIB7"/>
<dbReference type="SUPFAM" id="SSF49606">
    <property type="entry name" value="Neurophysin II"/>
    <property type="match status" value="1"/>
</dbReference>
<dbReference type="KEGG" id="lak:106155426"/>
<keyword evidence="2 4" id="KW-0732">Signal</keyword>
<protein>
    <submittedName>
        <fullName evidence="6">Conopressin/neurophysin isoform X1</fullName>
    </submittedName>
</protein>
<evidence type="ECO:0000256" key="2">
    <source>
        <dbReference type="ARBA" id="ARBA00022729"/>
    </source>
</evidence>
<dbReference type="OrthoDB" id="10056056at2759"/>
<dbReference type="InterPro" id="IPR022423">
    <property type="entry name" value="Neurohypophysial_hormone_CS"/>
</dbReference>
<dbReference type="InterPro" id="IPR036387">
    <property type="entry name" value="Neurhyp_horm_dom_sf"/>
</dbReference>
<evidence type="ECO:0000313" key="5">
    <source>
        <dbReference type="Proteomes" id="UP000085678"/>
    </source>
</evidence>
<feature type="chain" id="PRO_5010383603" evidence="4">
    <location>
        <begin position="33"/>
        <end position="162"/>
    </location>
</feature>
<dbReference type="Proteomes" id="UP000085678">
    <property type="component" value="Unplaced"/>
</dbReference>
<comment type="similarity">
    <text evidence="1">Belongs to the vasopressin/oxytocin family.</text>
</comment>
<dbReference type="GeneID" id="106155426"/>
<organism evidence="5 6">
    <name type="scientific">Lingula anatina</name>
    <name type="common">Brachiopod</name>
    <name type="synonym">Lingula unguis</name>
    <dbReference type="NCBI Taxonomy" id="7574"/>
    <lineage>
        <taxon>Eukaryota</taxon>
        <taxon>Metazoa</taxon>
        <taxon>Spiralia</taxon>
        <taxon>Lophotrochozoa</taxon>
        <taxon>Brachiopoda</taxon>
        <taxon>Linguliformea</taxon>
        <taxon>Lingulata</taxon>
        <taxon>Lingulida</taxon>
        <taxon>Linguloidea</taxon>
        <taxon>Lingulidae</taxon>
        <taxon>Lingula</taxon>
    </lineage>
</organism>
<evidence type="ECO:0000256" key="1">
    <source>
        <dbReference type="ARBA" id="ARBA00007369"/>
    </source>
</evidence>
<dbReference type="OMA" id="ACVEENY"/>
<accession>A0A1S3HIB7</accession>
<dbReference type="SMART" id="SM00003">
    <property type="entry name" value="NH"/>
    <property type="match status" value="1"/>
</dbReference>
<evidence type="ECO:0000313" key="6">
    <source>
        <dbReference type="RefSeq" id="XP_013385737.1"/>
    </source>
</evidence>
<dbReference type="PROSITE" id="PS00264">
    <property type="entry name" value="NEUROHYPOPHYS_HORM"/>
    <property type="match status" value="1"/>
</dbReference>
<dbReference type="Pfam" id="PF00184">
    <property type="entry name" value="Hormone_5"/>
    <property type="match status" value="1"/>
</dbReference>
<dbReference type="Gene3D" id="2.60.9.10">
    <property type="entry name" value="Neurohypophysial hormone domain"/>
    <property type="match status" value="1"/>
</dbReference>
<gene>
    <name evidence="6" type="primary">LOC106155426</name>
</gene>
<evidence type="ECO:0000256" key="4">
    <source>
        <dbReference type="SAM" id="SignalP"/>
    </source>
</evidence>
<feature type="signal peptide" evidence="4">
    <location>
        <begin position="1"/>
        <end position="32"/>
    </location>
</feature>
<evidence type="ECO:0000256" key="3">
    <source>
        <dbReference type="ARBA" id="ARBA00023157"/>
    </source>
</evidence>
<proteinExistence type="inferred from homology"/>
<dbReference type="InParanoid" id="A0A1S3HIB7"/>
<dbReference type="GO" id="GO:0030141">
    <property type="term" value="C:secretory granule"/>
    <property type="evidence" value="ECO:0007669"/>
    <property type="project" value="TreeGrafter"/>
</dbReference>
<dbReference type="PRINTS" id="PR00831">
    <property type="entry name" value="NEUROPHYSIN"/>
</dbReference>
<dbReference type="GO" id="GO:0005615">
    <property type="term" value="C:extracellular space"/>
    <property type="evidence" value="ECO:0007669"/>
    <property type="project" value="TreeGrafter"/>
</dbReference>
<keyword evidence="3" id="KW-1015">Disulfide bond</keyword>
<dbReference type="PROSITE" id="PS51257">
    <property type="entry name" value="PROKAR_LIPOPROTEIN"/>
    <property type="match status" value="1"/>
</dbReference>
<sequence length="162" mass="17557">MATFRCTMLPCSTNMLLKHILALMCALTIASGCFIRNCPSGGKRTMEDFDTSHHRQCMSCADGRGQCVGPSICCVEKGGCHVGTSEADVCKKENESNTPCSVKGKSCDSSLFMGKCTADGICCNSESCVMDDNCRTAFSSKYSKEFLLFVKNLLESAKKDQH</sequence>
<keyword evidence="5" id="KW-1185">Reference proteome</keyword>
<dbReference type="STRING" id="7574.A0A1S3HIB7"/>
<reference evidence="6" key="1">
    <citation type="submission" date="2025-08" db="UniProtKB">
        <authorList>
            <consortium name="RefSeq"/>
        </authorList>
    </citation>
    <scope>IDENTIFICATION</scope>
    <source>
        <tissue evidence="6">Gonads</tissue>
    </source>
</reference>
<dbReference type="RefSeq" id="XP_013385737.1">
    <property type="nucleotide sequence ID" value="XM_013530283.1"/>
</dbReference>
<dbReference type="InterPro" id="IPR000981">
    <property type="entry name" value="Neurhyp_horm"/>
</dbReference>